<dbReference type="PANTHER" id="PTHR31503:SF20">
    <property type="entry name" value="CA(2+)_H(+) EXCHANGER, PUTATIVE (EUROFUNG)-RELATED"/>
    <property type="match status" value="1"/>
</dbReference>
<feature type="region of interest" description="Disordered" evidence="8">
    <location>
        <begin position="982"/>
        <end position="1035"/>
    </location>
</feature>
<feature type="transmembrane region" description="Helical" evidence="9">
    <location>
        <begin position="1167"/>
        <end position="1187"/>
    </location>
</feature>
<keyword evidence="3" id="KW-0813">Transport</keyword>
<feature type="transmembrane region" description="Helical" evidence="9">
    <location>
        <begin position="907"/>
        <end position="929"/>
    </location>
</feature>
<feature type="transmembrane region" description="Helical" evidence="9">
    <location>
        <begin position="750"/>
        <end position="769"/>
    </location>
</feature>
<comment type="subcellular location">
    <subcellularLocation>
        <location evidence="1">Endomembrane system</location>
        <topology evidence="1">Multi-pass membrane protein</topology>
    </subcellularLocation>
</comment>
<gene>
    <name evidence="11" type="ORF">D9613_007763</name>
</gene>
<comment type="caution">
    <text evidence="11">The sequence shown here is derived from an EMBL/GenBank/DDBJ whole genome shotgun (WGS) entry which is preliminary data.</text>
</comment>
<evidence type="ECO:0000256" key="4">
    <source>
        <dbReference type="ARBA" id="ARBA00022692"/>
    </source>
</evidence>
<dbReference type="Proteomes" id="UP000521872">
    <property type="component" value="Unassembled WGS sequence"/>
</dbReference>
<dbReference type="InterPro" id="IPR032675">
    <property type="entry name" value="LRR_dom_sf"/>
</dbReference>
<evidence type="ECO:0000256" key="1">
    <source>
        <dbReference type="ARBA" id="ARBA00004127"/>
    </source>
</evidence>
<organism evidence="11 12">
    <name type="scientific">Agrocybe pediades</name>
    <dbReference type="NCBI Taxonomy" id="84607"/>
    <lineage>
        <taxon>Eukaryota</taxon>
        <taxon>Fungi</taxon>
        <taxon>Dikarya</taxon>
        <taxon>Basidiomycota</taxon>
        <taxon>Agaricomycotina</taxon>
        <taxon>Agaricomycetes</taxon>
        <taxon>Agaricomycetidae</taxon>
        <taxon>Agaricales</taxon>
        <taxon>Agaricineae</taxon>
        <taxon>Strophariaceae</taxon>
        <taxon>Agrocybe</taxon>
    </lineage>
</organism>
<name>A0A8H4QMC9_9AGAR</name>
<dbReference type="InterPro" id="IPR004837">
    <property type="entry name" value="NaCa_Exmemb"/>
</dbReference>
<evidence type="ECO:0000256" key="2">
    <source>
        <dbReference type="ARBA" id="ARBA00008170"/>
    </source>
</evidence>
<feature type="compositionally biased region" description="Basic residues" evidence="8">
    <location>
        <begin position="181"/>
        <end position="190"/>
    </location>
</feature>
<protein>
    <recommendedName>
        <fullName evidence="10">Sodium/calcium exchanger membrane region domain-containing protein</fullName>
    </recommendedName>
</protein>
<evidence type="ECO:0000256" key="9">
    <source>
        <dbReference type="SAM" id="Phobius"/>
    </source>
</evidence>
<evidence type="ECO:0000256" key="6">
    <source>
        <dbReference type="ARBA" id="ARBA00023065"/>
    </source>
</evidence>
<dbReference type="InterPro" id="IPR004713">
    <property type="entry name" value="CaH_exchang"/>
</dbReference>
<dbReference type="GO" id="GO:0000329">
    <property type="term" value="C:fungal-type vacuole membrane"/>
    <property type="evidence" value="ECO:0007669"/>
    <property type="project" value="TreeGrafter"/>
</dbReference>
<feature type="transmembrane region" description="Helical" evidence="9">
    <location>
        <begin position="830"/>
        <end position="857"/>
    </location>
</feature>
<feature type="transmembrane region" description="Helical" evidence="9">
    <location>
        <begin position="877"/>
        <end position="895"/>
    </location>
</feature>
<dbReference type="GO" id="GO:0012505">
    <property type="term" value="C:endomembrane system"/>
    <property type="evidence" value="ECO:0007669"/>
    <property type="project" value="UniProtKB-SubCell"/>
</dbReference>
<dbReference type="GO" id="GO:0015369">
    <property type="term" value="F:calcium:proton antiporter activity"/>
    <property type="evidence" value="ECO:0007669"/>
    <property type="project" value="TreeGrafter"/>
</dbReference>
<feature type="transmembrane region" description="Helical" evidence="9">
    <location>
        <begin position="1108"/>
        <end position="1132"/>
    </location>
</feature>
<dbReference type="PANTHER" id="PTHR31503">
    <property type="entry name" value="VACUOLAR CALCIUM ION TRANSPORTER"/>
    <property type="match status" value="1"/>
</dbReference>
<feature type="transmembrane region" description="Helical" evidence="9">
    <location>
        <begin position="781"/>
        <end position="803"/>
    </location>
</feature>
<feature type="compositionally biased region" description="Low complexity" evidence="8">
    <location>
        <begin position="166"/>
        <end position="176"/>
    </location>
</feature>
<dbReference type="EMBL" id="JAACJL010000045">
    <property type="protein sequence ID" value="KAF4613546.1"/>
    <property type="molecule type" value="Genomic_DNA"/>
</dbReference>
<feature type="transmembrane region" description="Helical" evidence="9">
    <location>
        <begin position="717"/>
        <end position="738"/>
    </location>
</feature>
<keyword evidence="12" id="KW-1185">Reference proteome</keyword>
<dbReference type="AlphaFoldDB" id="A0A8H4QMC9"/>
<reference evidence="11 12" key="1">
    <citation type="submission" date="2019-12" db="EMBL/GenBank/DDBJ databases">
        <authorList>
            <person name="Floudas D."/>
            <person name="Bentzer J."/>
            <person name="Ahren D."/>
            <person name="Johansson T."/>
            <person name="Persson P."/>
            <person name="Tunlid A."/>
        </authorList>
    </citation>
    <scope>NUCLEOTIDE SEQUENCE [LARGE SCALE GENOMIC DNA]</scope>
    <source>
        <strain evidence="11 12">CBS 102.39</strain>
    </source>
</reference>
<feature type="compositionally biased region" description="Basic and acidic residues" evidence="8">
    <location>
        <begin position="1012"/>
        <end position="1027"/>
    </location>
</feature>
<feature type="region of interest" description="Disordered" evidence="8">
    <location>
        <begin position="166"/>
        <end position="190"/>
    </location>
</feature>
<feature type="transmembrane region" description="Helical" evidence="9">
    <location>
        <begin position="1144"/>
        <end position="1160"/>
    </location>
</feature>
<dbReference type="SUPFAM" id="SSF52047">
    <property type="entry name" value="RNI-like"/>
    <property type="match status" value="1"/>
</dbReference>
<dbReference type="GO" id="GO:0006874">
    <property type="term" value="P:intracellular calcium ion homeostasis"/>
    <property type="evidence" value="ECO:0007669"/>
    <property type="project" value="TreeGrafter"/>
</dbReference>
<evidence type="ECO:0000256" key="8">
    <source>
        <dbReference type="SAM" id="MobiDB-lite"/>
    </source>
</evidence>
<dbReference type="InterPro" id="IPR044880">
    <property type="entry name" value="NCX_ion-bd_dom_sf"/>
</dbReference>
<accession>A0A8H4QMC9</accession>
<keyword evidence="7 9" id="KW-0472">Membrane</keyword>
<feature type="compositionally biased region" description="Polar residues" evidence="8">
    <location>
        <begin position="982"/>
        <end position="1010"/>
    </location>
</feature>
<feature type="domain" description="Sodium/calcium exchanger membrane region" evidence="10">
    <location>
        <begin position="1043"/>
        <end position="1185"/>
    </location>
</feature>
<keyword evidence="6" id="KW-0406">Ion transport</keyword>
<dbReference type="Pfam" id="PF01699">
    <property type="entry name" value="Na_Ca_ex"/>
    <property type="match status" value="1"/>
</dbReference>
<dbReference type="FunFam" id="1.20.1420.30:FF:000024">
    <property type="entry name" value="Calcium/proton exchanger, variant"/>
    <property type="match status" value="1"/>
</dbReference>
<keyword evidence="5 9" id="KW-1133">Transmembrane helix</keyword>
<evidence type="ECO:0000313" key="11">
    <source>
        <dbReference type="EMBL" id="KAF4613546.1"/>
    </source>
</evidence>
<dbReference type="Gene3D" id="3.80.10.10">
    <property type="entry name" value="Ribonuclease Inhibitor"/>
    <property type="match status" value="1"/>
</dbReference>
<evidence type="ECO:0000259" key="10">
    <source>
        <dbReference type="Pfam" id="PF01699"/>
    </source>
</evidence>
<proteinExistence type="inferred from homology"/>
<evidence type="ECO:0000256" key="3">
    <source>
        <dbReference type="ARBA" id="ARBA00022448"/>
    </source>
</evidence>
<evidence type="ECO:0000313" key="12">
    <source>
        <dbReference type="Proteomes" id="UP000521872"/>
    </source>
</evidence>
<evidence type="ECO:0000256" key="7">
    <source>
        <dbReference type="ARBA" id="ARBA00023136"/>
    </source>
</evidence>
<feature type="transmembrane region" description="Helical" evidence="9">
    <location>
        <begin position="1037"/>
        <end position="1061"/>
    </location>
</feature>
<evidence type="ECO:0000256" key="5">
    <source>
        <dbReference type="ARBA" id="ARBA00022989"/>
    </source>
</evidence>
<keyword evidence="4 9" id="KW-0812">Transmembrane</keyword>
<comment type="similarity">
    <text evidence="2">Belongs to the Ca(2+):cation antiporter (CaCA) (TC 2.A.19) family.</text>
</comment>
<dbReference type="Gene3D" id="1.20.1420.30">
    <property type="entry name" value="NCX, central ion-binding region"/>
    <property type="match status" value="1"/>
</dbReference>
<sequence>MSTAPSSTQTEKQYPPEILYAICAQVYASCLLPDPPSLDPLTAPVDDLHVPTGHPSSYPPGYWPEPVTRRTLANLCLVNHAWYEAAKPWLWHKLEVRLPRTWLALVEEIAWNYDEETVDTVMGSSLQAATRAAMQSANSLNSMSSDDQFRFDEHIFNMDIPDASISPDLLSPAPSRDPSPRRLRPKSKSPARWKILRSISDAIQDVMNIRSPGVYVPTPKDPRPGRFVRHLDFNHFRTIGMRRSVEEGVNSRFVTGDRVQAVLTEMPNLTAFGATEYMDGALTLPVLNELLLRGAPSGGRGQPSRGRALMELHDIEEEDRERRRECKDLEALDLTGCVSAVFVNAFTEFVTTHLQPPVDTDSSDEEENGRRGQRNALYEPLLFPGLQRLGMRGVKSILPQYLRPFLLAFPNLSHLDLSGTRVTSDILDAIGQSRTIRLKSLALSRCIKLTSESITNFLVDSPVTSQLTELNLYGDMTYVSPLLRDDLLKIVTLAPCFTSGNLIYLDLSSSPLDRDILEKCKPLLKLRSLGLSNILHLELKAVSEFVKSKAPNVEILTLINTSPELDCGIRLPAADVRSATRQSTTALHAQLIRPLCSPPFSFSLSQPNAPAQPPPTRLRVLELSTAMLGGLGAGAGSWRIIRSKGGRGWYVDTASAWVSDGNLGSILKRDLPPTHPFRVEMEKLSAANGNVSSGVGWHARKMEIGKAPGVWQSIKTILLASWLNLLLFCIPVSWVLHFALPHSLSSRDTIIFVFSFLAIIPLAKLLAFATEEISLRVGQTLAGLINATLGNAVELIVAVSYLFSRSSSETEALIEADHCPRQMRPAYCSIILFAWLTLDIFLAVFIVLVLGMCFFAGGLKYSEQGFGASATQLNSSLLTISVIAVLLPAAFHFAADTQLSHDMEGHDILAVSRGVAIILLVIYAAYLSFQLYSHTALYTDNSTGTTQYDTPKFRVPEQFRYRRHHKVNGDIEKSNMASTAIASHSVSSPTGMSHRTTSTPFDGQDLSNQGIPRHDDANTDHHQVKADDSEEEEEPSLSLPVTLGLLVAVTVLVAITAEWLVDSISGMTSTGHISQEFVGIILLPIVGNAAEHVTAVAVSVKDKLNLSLGVAVGSSIQIALFVIPFIVTLAWILGKPLTLLFDPYESVALFLAVLTVNYVVQDGKSNWLEGFILMCLYLILAVTFWFYPASDPSGVLATCH</sequence>